<dbReference type="Gramene" id="rna-gnl|WGS:NBSK|LSAT_5X115721_mrna">
    <property type="protein sequence ID" value="cds-PLY97619.1"/>
    <property type="gene ID" value="gene-LSAT_5X115721"/>
</dbReference>
<dbReference type="AlphaFoldDB" id="A0A9R1VL23"/>
<feature type="coiled-coil region" evidence="3">
    <location>
        <begin position="124"/>
        <end position="158"/>
    </location>
</feature>
<dbReference type="InterPro" id="IPR008587">
    <property type="entry name" value="FPP_plant"/>
</dbReference>
<comment type="similarity">
    <text evidence="1">Belongs to the FPP family.</text>
</comment>
<dbReference type="PANTHER" id="PTHR31580">
    <property type="entry name" value="FILAMENT-LIKE PLANT PROTEIN 4"/>
    <property type="match status" value="1"/>
</dbReference>
<dbReference type="Proteomes" id="UP000235145">
    <property type="component" value="Unassembled WGS sequence"/>
</dbReference>
<proteinExistence type="inferred from homology"/>
<evidence type="ECO:0000256" key="3">
    <source>
        <dbReference type="SAM" id="Coils"/>
    </source>
</evidence>
<keyword evidence="5" id="KW-1185">Reference proteome</keyword>
<feature type="coiled-coil region" evidence="3">
    <location>
        <begin position="37"/>
        <end position="99"/>
    </location>
</feature>
<dbReference type="PANTHER" id="PTHR31580:SF46">
    <property type="entry name" value="FILAMENT-LIKE PLANT PROTEIN-RELATED"/>
    <property type="match status" value="1"/>
</dbReference>
<organism evidence="4 5">
    <name type="scientific">Lactuca sativa</name>
    <name type="common">Garden lettuce</name>
    <dbReference type="NCBI Taxonomy" id="4236"/>
    <lineage>
        <taxon>Eukaryota</taxon>
        <taxon>Viridiplantae</taxon>
        <taxon>Streptophyta</taxon>
        <taxon>Embryophyta</taxon>
        <taxon>Tracheophyta</taxon>
        <taxon>Spermatophyta</taxon>
        <taxon>Magnoliopsida</taxon>
        <taxon>eudicotyledons</taxon>
        <taxon>Gunneridae</taxon>
        <taxon>Pentapetalae</taxon>
        <taxon>asterids</taxon>
        <taxon>campanulids</taxon>
        <taxon>Asterales</taxon>
        <taxon>Asteraceae</taxon>
        <taxon>Cichorioideae</taxon>
        <taxon>Cichorieae</taxon>
        <taxon>Lactucinae</taxon>
        <taxon>Lactuca</taxon>
    </lineage>
</organism>
<feature type="coiled-coil region" evidence="3">
    <location>
        <begin position="196"/>
        <end position="312"/>
    </location>
</feature>
<dbReference type="Pfam" id="PF05911">
    <property type="entry name" value="FPP"/>
    <property type="match status" value="2"/>
</dbReference>
<evidence type="ECO:0000256" key="1">
    <source>
        <dbReference type="ARBA" id="ARBA00005921"/>
    </source>
</evidence>
<sequence>MDQKTSLHRKRLVVVNNEAEIFVKGNEEEENLLYDKKSALEETVKNLHEQVACLVCECNAKDELMAEHLKTAQEAIAGREKAEAEVAKWKQELEDTLQHNVAAYERLVHLNASLKNCKEQLSCIKLEQDQRVILERALKRLESKYTETRKKLADLTLENALLNKALVKKEEIIKDVSHHISEATSEYLVLKKDLKMRTLNADVAKQETASLEAERQRLRLLVKKRGPGHGKTKQVDKSLSLMIKKLSEVEEENRILKESVCERENEIRILKGEVGRNPEGKILELENKIVSLEMEVERVNELKRRNEEQFENVKLMNVDLDHQLSDAKFKLKEALRRVFVLEMELEDRNQQYEGLETALLELQLQLASVSINKEIKEDLEQEMKLLHTGSEITRELSQHSSLRDHMAAEDGFQREDVLRSPMIKDFISATETKDAYVPYCNTYSSSFGVKSVVPQALLVVPWKKQFKGTELLRKLLFRKKRGGNRKKLCAFATYHV</sequence>
<evidence type="ECO:0000313" key="4">
    <source>
        <dbReference type="EMBL" id="KAJ0207254.1"/>
    </source>
</evidence>
<reference evidence="4 5" key="1">
    <citation type="journal article" date="2017" name="Nat. Commun.">
        <title>Genome assembly with in vitro proximity ligation data and whole-genome triplication in lettuce.</title>
        <authorList>
            <person name="Reyes-Chin-Wo S."/>
            <person name="Wang Z."/>
            <person name="Yang X."/>
            <person name="Kozik A."/>
            <person name="Arikit S."/>
            <person name="Song C."/>
            <person name="Xia L."/>
            <person name="Froenicke L."/>
            <person name="Lavelle D.O."/>
            <person name="Truco M.J."/>
            <person name="Xia R."/>
            <person name="Zhu S."/>
            <person name="Xu C."/>
            <person name="Xu H."/>
            <person name="Xu X."/>
            <person name="Cox K."/>
            <person name="Korf I."/>
            <person name="Meyers B.C."/>
            <person name="Michelmore R.W."/>
        </authorList>
    </citation>
    <scope>NUCLEOTIDE SEQUENCE [LARGE SCALE GENOMIC DNA]</scope>
    <source>
        <strain evidence="5">cv. Salinas</strain>
        <tissue evidence="4">Seedlings</tissue>
    </source>
</reference>
<name>A0A9R1VL23_LACSA</name>
<evidence type="ECO:0000313" key="5">
    <source>
        <dbReference type="Proteomes" id="UP000235145"/>
    </source>
</evidence>
<keyword evidence="2 3" id="KW-0175">Coiled coil</keyword>
<comment type="caution">
    <text evidence="4">The sequence shown here is derived from an EMBL/GenBank/DDBJ whole genome shotgun (WGS) entry which is preliminary data.</text>
</comment>
<dbReference type="EMBL" id="NBSK02000005">
    <property type="protein sequence ID" value="KAJ0207254.1"/>
    <property type="molecule type" value="Genomic_DNA"/>
</dbReference>
<protein>
    <submittedName>
        <fullName evidence="4">Uncharacterized protein</fullName>
    </submittedName>
</protein>
<evidence type="ECO:0000256" key="2">
    <source>
        <dbReference type="ARBA" id="ARBA00023054"/>
    </source>
</evidence>
<gene>
    <name evidence="4" type="ORF">LSAT_V11C500270400</name>
</gene>
<accession>A0A9R1VL23</accession>